<dbReference type="PROSITE" id="PS00061">
    <property type="entry name" value="ADH_SHORT"/>
    <property type="match status" value="1"/>
</dbReference>
<dbReference type="InterPro" id="IPR036291">
    <property type="entry name" value="NAD(P)-bd_dom_sf"/>
</dbReference>
<gene>
    <name evidence="3" type="ORF">HMH01_15690</name>
</gene>
<evidence type="ECO:0000313" key="3">
    <source>
        <dbReference type="EMBL" id="NNU81879.1"/>
    </source>
</evidence>
<dbReference type="CDD" id="cd05233">
    <property type="entry name" value="SDR_c"/>
    <property type="match status" value="1"/>
</dbReference>
<protein>
    <submittedName>
        <fullName evidence="3">SDR family NAD(P)-dependent oxidoreductase</fullName>
    </submittedName>
</protein>
<dbReference type="PRINTS" id="PR00081">
    <property type="entry name" value="GDHRDH"/>
</dbReference>
<dbReference type="PANTHER" id="PTHR44196:SF4">
    <property type="entry name" value="SHORT CHAIN DEHYDROGENASE"/>
    <property type="match status" value="1"/>
</dbReference>
<dbReference type="GO" id="GO:0016491">
    <property type="term" value="F:oxidoreductase activity"/>
    <property type="evidence" value="ECO:0007669"/>
    <property type="project" value="UniProtKB-KW"/>
</dbReference>
<name>A0A849L641_9RHOB</name>
<evidence type="ECO:0000313" key="4">
    <source>
        <dbReference type="Proteomes" id="UP000572377"/>
    </source>
</evidence>
<dbReference type="Pfam" id="PF00106">
    <property type="entry name" value="adh_short"/>
    <property type="match status" value="1"/>
</dbReference>
<dbReference type="Gene3D" id="3.40.50.720">
    <property type="entry name" value="NAD(P)-binding Rossmann-like Domain"/>
    <property type="match status" value="1"/>
</dbReference>
<proteinExistence type="inferred from homology"/>
<keyword evidence="4" id="KW-1185">Reference proteome</keyword>
<dbReference type="Proteomes" id="UP000572377">
    <property type="component" value="Unassembled WGS sequence"/>
</dbReference>
<dbReference type="GO" id="GO:0016020">
    <property type="term" value="C:membrane"/>
    <property type="evidence" value="ECO:0007669"/>
    <property type="project" value="TreeGrafter"/>
</dbReference>
<dbReference type="EMBL" id="JABFBC010000003">
    <property type="protein sequence ID" value="NNU81879.1"/>
    <property type="molecule type" value="Genomic_DNA"/>
</dbReference>
<dbReference type="InterPro" id="IPR020904">
    <property type="entry name" value="Sc_DH/Rdtase_CS"/>
</dbReference>
<reference evidence="3 4" key="1">
    <citation type="submission" date="2020-05" db="EMBL/GenBank/DDBJ databases">
        <title>Gimesia benthica sp. nov., a novel planctomycete isolated from a deep-sea water sample of the Northwest Indian Ocean.</title>
        <authorList>
            <person name="Wang J."/>
            <person name="Ruan C."/>
            <person name="Song L."/>
            <person name="Zhu Y."/>
            <person name="Li A."/>
            <person name="Zheng X."/>
            <person name="Wang L."/>
            <person name="Lu Z."/>
            <person name="Huang Y."/>
            <person name="Du W."/>
            <person name="Zhou Y."/>
            <person name="Huang L."/>
            <person name="Dai X."/>
        </authorList>
    </citation>
    <scope>NUCLEOTIDE SEQUENCE [LARGE SCALE GENOMIC DNA]</scope>
    <source>
        <strain evidence="3 4">YYQ-30</strain>
    </source>
</reference>
<organism evidence="3 4">
    <name type="scientific">Halovulum dunhuangense</name>
    <dbReference type="NCBI Taxonomy" id="1505036"/>
    <lineage>
        <taxon>Bacteria</taxon>
        <taxon>Pseudomonadati</taxon>
        <taxon>Pseudomonadota</taxon>
        <taxon>Alphaproteobacteria</taxon>
        <taxon>Rhodobacterales</taxon>
        <taxon>Paracoccaceae</taxon>
        <taxon>Halovulum</taxon>
    </lineage>
</organism>
<evidence type="ECO:0000256" key="2">
    <source>
        <dbReference type="ARBA" id="ARBA00023002"/>
    </source>
</evidence>
<evidence type="ECO:0000256" key="1">
    <source>
        <dbReference type="ARBA" id="ARBA00006484"/>
    </source>
</evidence>
<keyword evidence="2" id="KW-0560">Oxidoreductase</keyword>
<dbReference type="RefSeq" id="WP_171326736.1">
    <property type="nucleotide sequence ID" value="NZ_JABFBC010000003.1"/>
</dbReference>
<sequence length="216" mass="22488">MTEKIALVTGASRGFGYAVALELAQAGWHVVALARTTGGLEELADAVDRVGGAVTLVPLDITDDAGLARMGRAIFDRWGRLDLMVHAAAHATPCAPVELAAVKDLDRAIAVNFRATQRLIAMCDPLLKAAPGARAVYVVDSHAGAPFFGAYGATKAAARTLVESWAAETAKIGPKVQIFQPAPMPTALRARFFPGEDRAGLSTPAAEAARLMASLG</sequence>
<comment type="caution">
    <text evidence="3">The sequence shown here is derived from an EMBL/GenBank/DDBJ whole genome shotgun (WGS) entry which is preliminary data.</text>
</comment>
<dbReference type="InterPro" id="IPR002347">
    <property type="entry name" value="SDR_fam"/>
</dbReference>
<accession>A0A849L641</accession>
<dbReference type="SUPFAM" id="SSF51735">
    <property type="entry name" value="NAD(P)-binding Rossmann-fold domains"/>
    <property type="match status" value="1"/>
</dbReference>
<comment type="similarity">
    <text evidence="1">Belongs to the short-chain dehydrogenases/reductases (SDR) family.</text>
</comment>
<dbReference type="PANTHER" id="PTHR44196">
    <property type="entry name" value="DEHYDROGENASE/REDUCTASE SDR FAMILY MEMBER 7B"/>
    <property type="match status" value="1"/>
</dbReference>
<dbReference type="AlphaFoldDB" id="A0A849L641"/>